<name>C7N3W4_SLAHD</name>
<dbReference type="InterPro" id="IPR014721">
    <property type="entry name" value="Ribsml_uS5_D2-typ_fold_subgr"/>
</dbReference>
<dbReference type="PRINTS" id="PR00959">
    <property type="entry name" value="MEVGALKINASE"/>
</dbReference>
<dbReference type="PANTHER" id="PTHR10457">
    <property type="entry name" value="MEVALONATE KINASE/GALACTOKINASE"/>
    <property type="match status" value="1"/>
</dbReference>
<dbReference type="InterPro" id="IPR006204">
    <property type="entry name" value="GHMP_kinase_N_dom"/>
</dbReference>
<evidence type="ECO:0000313" key="8">
    <source>
        <dbReference type="EMBL" id="ACV21705.1"/>
    </source>
</evidence>
<evidence type="ECO:0000313" key="9">
    <source>
        <dbReference type="Proteomes" id="UP000002026"/>
    </source>
</evidence>
<organism evidence="8 9">
    <name type="scientific">Slackia heliotrinireducens (strain ATCC 29202 / DSM 20476 / NCTC 11029 / RHS 1)</name>
    <name type="common">Peptococcus heliotrinreducens</name>
    <dbReference type="NCBI Taxonomy" id="471855"/>
    <lineage>
        <taxon>Bacteria</taxon>
        <taxon>Bacillati</taxon>
        <taxon>Actinomycetota</taxon>
        <taxon>Coriobacteriia</taxon>
        <taxon>Eggerthellales</taxon>
        <taxon>Eggerthellaceae</taxon>
        <taxon>Slackia</taxon>
    </lineage>
</organism>
<dbReference type="GO" id="GO:0004335">
    <property type="term" value="F:galactokinase activity"/>
    <property type="evidence" value="ECO:0007669"/>
    <property type="project" value="InterPro"/>
</dbReference>
<dbReference type="EMBL" id="CP001684">
    <property type="protein sequence ID" value="ACV21705.1"/>
    <property type="molecule type" value="Genomic_DNA"/>
</dbReference>
<dbReference type="Gene3D" id="3.30.70.890">
    <property type="entry name" value="GHMP kinase, C-terminal domain"/>
    <property type="match status" value="1"/>
</dbReference>
<dbReference type="Pfam" id="PF10509">
    <property type="entry name" value="GalKase_gal_bdg"/>
    <property type="match status" value="1"/>
</dbReference>
<comment type="similarity">
    <text evidence="1">Belongs to the GHMP kinase family. GalK subfamily.</text>
</comment>
<dbReference type="Pfam" id="PF00288">
    <property type="entry name" value="GHMP_kinases_N"/>
    <property type="match status" value="1"/>
</dbReference>
<dbReference type="STRING" id="471855.Shel_06460"/>
<evidence type="ECO:0000256" key="4">
    <source>
        <dbReference type="ARBA" id="ARBA00022777"/>
    </source>
</evidence>
<dbReference type="AlphaFoldDB" id="C7N3W4"/>
<dbReference type="KEGG" id="shi:Shel_06460"/>
<keyword evidence="4 8" id="KW-0418">Kinase</keyword>
<proteinExistence type="inferred from homology"/>
<dbReference type="PROSITE" id="PS00627">
    <property type="entry name" value="GHMP_KINASES_ATP"/>
    <property type="match status" value="1"/>
</dbReference>
<protein>
    <submittedName>
        <fullName evidence="8">Galactokinase</fullName>
    </submittedName>
</protein>
<dbReference type="InterPro" id="IPR020568">
    <property type="entry name" value="Ribosomal_Su5_D2-typ_SF"/>
</dbReference>
<feature type="domain" description="Galactokinase N-terminal" evidence="7">
    <location>
        <begin position="27"/>
        <end position="58"/>
    </location>
</feature>
<keyword evidence="3" id="KW-0547">Nucleotide-binding</keyword>
<evidence type="ECO:0000256" key="3">
    <source>
        <dbReference type="ARBA" id="ARBA00022741"/>
    </source>
</evidence>
<reference evidence="8 9" key="1">
    <citation type="journal article" date="2009" name="Stand. Genomic Sci.">
        <title>Complete genome sequence of Slackia heliotrinireducens type strain (RHS 1).</title>
        <authorList>
            <person name="Pukall R."/>
            <person name="Lapidus A."/>
            <person name="Nolan M."/>
            <person name="Copeland A."/>
            <person name="Glavina Del Rio T."/>
            <person name="Lucas S."/>
            <person name="Chen F."/>
            <person name="Tice H."/>
            <person name="Cheng J.F."/>
            <person name="Chertkov O."/>
            <person name="Bruce D."/>
            <person name="Goodwin L."/>
            <person name="Kuske C."/>
            <person name="Brettin T."/>
            <person name="Detter J.C."/>
            <person name="Han C."/>
            <person name="Pitluck S."/>
            <person name="Pati A."/>
            <person name="Mavrommatis K."/>
            <person name="Ivanova N."/>
            <person name="Ovchinnikova G."/>
            <person name="Chen A."/>
            <person name="Palaniappan K."/>
            <person name="Schneider S."/>
            <person name="Rohde M."/>
            <person name="Chain P."/>
            <person name="D'haeseleer P."/>
            <person name="Goker M."/>
            <person name="Bristow J."/>
            <person name="Eisen J.A."/>
            <person name="Markowitz V."/>
            <person name="Kyrpides N.C."/>
            <person name="Klenk H.P."/>
            <person name="Hugenholtz P."/>
        </authorList>
    </citation>
    <scope>NUCLEOTIDE SEQUENCE [LARGE SCALE GENOMIC DNA]</scope>
    <source>
        <strain evidence="9">ATCC 29202 / DSM 20476 / NCTC 11029 / RHS 1</strain>
    </source>
</reference>
<dbReference type="Gene3D" id="3.30.230.10">
    <property type="match status" value="1"/>
</dbReference>
<sequence>MSSLGDAYRAAHAQDSSLGYGRFHVAQVFAPGRTELAGNHVDHQNGVVLTGTLELGIRGQAAENGTDTVHIESSGYPAFEILLDDVRTGRIELDWTPGTPIDANQSRALAIGVLAGFIHAGFDMRGFDLQLEADLPSGSGLSSSAAFELAIASVCNLFFSGNRIPPEKLALLAQSAERDYLGKPCGLMDQMAIACGGLVAMDFANPTNPQVKSIAAKFASFGYDLCLVNVGADHSAFVEEYAQVPADMHNVASFLGGTTLRDVPRATLYDHLDDVRFALGDGALLRAMHYYRECDLTRKRIQALEQGDFDAFLRCTALSSASSAQYLQNVSVPGANQPAMVALAFADQVLDDLAWADADKPRSFSSLASALGSRNSSASQPEIRRGVCRIHGGGFGGSIQVFVPREQTAQFAAIMDGHFGAGACLVARITTEGSHAWWK</sequence>
<evidence type="ECO:0000259" key="6">
    <source>
        <dbReference type="Pfam" id="PF00288"/>
    </source>
</evidence>
<keyword evidence="2" id="KW-0808">Transferase</keyword>
<evidence type="ECO:0000259" key="7">
    <source>
        <dbReference type="Pfam" id="PF10509"/>
    </source>
</evidence>
<dbReference type="InterPro" id="IPR019539">
    <property type="entry name" value="GalKase_N"/>
</dbReference>
<dbReference type="InterPro" id="IPR000705">
    <property type="entry name" value="Galactokinase"/>
</dbReference>
<gene>
    <name evidence="8" type="ordered locus">Shel_06460</name>
</gene>
<feature type="domain" description="GHMP kinase N-terminal" evidence="6">
    <location>
        <begin position="120"/>
        <end position="197"/>
    </location>
</feature>
<dbReference type="PANTHER" id="PTHR10457:SF7">
    <property type="entry name" value="GALACTOKINASE-RELATED"/>
    <property type="match status" value="1"/>
</dbReference>
<accession>C7N3W4</accession>
<keyword evidence="5" id="KW-0067">ATP-binding</keyword>
<dbReference type="Proteomes" id="UP000002026">
    <property type="component" value="Chromosome"/>
</dbReference>
<dbReference type="GO" id="GO:0006012">
    <property type="term" value="P:galactose metabolic process"/>
    <property type="evidence" value="ECO:0007669"/>
    <property type="project" value="InterPro"/>
</dbReference>
<evidence type="ECO:0000256" key="5">
    <source>
        <dbReference type="ARBA" id="ARBA00022840"/>
    </source>
</evidence>
<dbReference type="PIRSF" id="PIRSF000530">
    <property type="entry name" value="Galactokinase"/>
    <property type="match status" value="1"/>
</dbReference>
<dbReference type="PRINTS" id="PR00473">
    <property type="entry name" value="GALCTOKINASE"/>
</dbReference>
<evidence type="ECO:0000256" key="2">
    <source>
        <dbReference type="ARBA" id="ARBA00022679"/>
    </source>
</evidence>
<dbReference type="InterPro" id="IPR036554">
    <property type="entry name" value="GHMP_kinase_C_sf"/>
</dbReference>
<dbReference type="InterPro" id="IPR006203">
    <property type="entry name" value="GHMP_knse_ATP-bd_CS"/>
</dbReference>
<dbReference type="InterPro" id="IPR006206">
    <property type="entry name" value="Mevalonate/galactokinase"/>
</dbReference>
<keyword evidence="9" id="KW-1185">Reference proteome</keyword>
<dbReference type="eggNOG" id="COG0153">
    <property type="taxonomic scope" value="Bacteria"/>
</dbReference>
<dbReference type="SUPFAM" id="SSF55060">
    <property type="entry name" value="GHMP Kinase, C-terminal domain"/>
    <property type="match status" value="2"/>
</dbReference>
<dbReference type="GO" id="GO:0005524">
    <property type="term" value="F:ATP binding"/>
    <property type="evidence" value="ECO:0007669"/>
    <property type="project" value="UniProtKB-KW"/>
</dbReference>
<dbReference type="HOGENOM" id="CLU_017814_8_0_11"/>
<dbReference type="SUPFAM" id="SSF54211">
    <property type="entry name" value="Ribosomal protein S5 domain 2-like"/>
    <property type="match status" value="1"/>
</dbReference>
<evidence type="ECO:0000256" key="1">
    <source>
        <dbReference type="ARBA" id="ARBA00006566"/>
    </source>
</evidence>
<dbReference type="GO" id="GO:0005829">
    <property type="term" value="C:cytosol"/>
    <property type="evidence" value="ECO:0007669"/>
    <property type="project" value="TreeGrafter"/>
</dbReference>